<evidence type="ECO:0000256" key="3">
    <source>
        <dbReference type="ARBA" id="ARBA00022448"/>
    </source>
</evidence>
<feature type="transmembrane region" description="Helical" evidence="8">
    <location>
        <begin position="216"/>
        <end position="238"/>
    </location>
</feature>
<keyword evidence="4" id="KW-0309">Germination</keyword>
<reference evidence="9 10" key="1">
    <citation type="submission" date="2020-04" db="EMBL/GenBank/DDBJ databases">
        <title>Genomic insights into acetone-butanol-ethanol (ABE) fermentation by sequencing solventogenic clostridia strains.</title>
        <authorList>
            <person name="Brown S."/>
        </authorList>
    </citation>
    <scope>NUCLEOTIDE SEQUENCE [LARGE SCALE GENOMIC DNA]</scope>
    <source>
        <strain evidence="9 10">DJ011</strain>
    </source>
</reference>
<name>A0A923J285_CLOTT</name>
<feature type="transmembrane region" description="Helical" evidence="8">
    <location>
        <begin position="79"/>
        <end position="103"/>
    </location>
</feature>
<evidence type="ECO:0000313" key="9">
    <source>
        <dbReference type="EMBL" id="MBC2398455.1"/>
    </source>
</evidence>
<comment type="subcellular location">
    <subcellularLocation>
        <location evidence="1">Membrane</location>
        <topology evidence="1">Multi-pass membrane protein</topology>
    </subcellularLocation>
</comment>
<dbReference type="Pfam" id="PF03845">
    <property type="entry name" value="Spore_permease"/>
    <property type="match status" value="1"/>
</dbReference>
<dbReference type="Gene3D" id="1.20.1740.10">
    <property type="entry name" value="Amino acid/polyamine transporter I"/>
    <property type="match status" value="1"/>
</dbReference>
<dbReference type="GO" id="GO:0009847">
    <property type="term" value="P:spore germination"/>
    <property type="evidence" value="ECO:0007669"/>
    <property type="project" value="InterPro"/>
</dbReference>
<feature type="transmembrane region" description="Helical" evidence="8">
    <location>
        <begin position="145"/>
        <end position="163"/>
    </location>
</feature>
<dbReference type="RefSeq" id="WP_173680378.1">
    <property type="nucleotide sequence ID" value="NZ_JAAZWO010000014.1"/>
</dbReference>
<organism evidence="9 10">
    <name type="scientific">Clostridium tetanomorphum</name>
    <dbReference type="NCBI Taxonomy" id="1553"/>
    <lineage>
        <taxon>Bacteria</taxon>
        <taxon>Bacillati</taxon>
        <taxon>Bacillota</taxon>
        <taxon>Clostridia</taxon>
        <taxon>Eubacteriales</taxon>
        <taxon>Clostridiaceae</taxon>
        <taxon>Clostridium</taxon>
    </lineage>
</organism>
<dbReference type="GO" id="GO:0016020">
    <property type="term" value="C:membrane"/>
    <property type="evidence" value="ECO:0007669"/>
    <property type="project" value="UniProtKB-SubCell"/>
</dbReference>
<feature type="transmembrane region" description="Helical" evidence="8">
    <location>
        <begin position="265"/>
        <end position="289"/>
    </location>
</feature>
<evidence type="ECO:0000313" key="10">
    <source>
        <dbReference type="Proteomes" id="UP000563151"/>
    </source>
</evidence>
<evidence type="ECO:0000256" key="4">
    <source>
        <dbReference type="ARBA" id="ARBA00022544"/>
    </source>
</evidence>
<keyword evidence="6 8" id="KW-1133">Transmembrane helix</keyword>
<proteinExistence type="inferred from homology"/>
<comment type="caution">
    <text evidence="9">The sequence shown here is derived from an EMBL/GenBank/DDBJ whole genome shotgun (WGS) entry which is preliminary data.</text>
</comment>
<keyword evidence="3" id="KW-0813">Transport</keyword>
<evidence type="ECO:0000256" key="8">
    <source>
        <dbReference type="SAM" id="Phobius"/>
    </source>
</evidence>
<feature type="transmembrane region" description="Helical" evidence="8">
    <location>
        <begin position="38"/>
        <end position="59"/>
    </location>
</feature>
<comment type="similarity">
    <text evidence="2">Belongs to the amino acid-polyamine-organocation (APC) superfamily. Spore germination protein (SGP) (TC 2.A.3.9) family.</text>
</comment>
<protein>
    <submittedName>
        <fullName evidence="9">GerAB/ArcD/ProY family transporter</fullName>
    </submittedName>
</protein>
<feature type="transmembrane region" description="Helical" evidence="8">
    <location>
        <begin position="7"/>
        <end position="26"/>
    </location>
</feature>
<evidence type="ECO:0000256" key="5">
    <source>
        <dbReference type="ARBA" id="ARBA00022692"/>
    </source>
</evidence>
<evidence type="ECO:0000256" key="1">
    <source>
        <dbReference type="ARBA" id="ARBA00004141"/>
    </source>
</evidence>
<dbReference type="InterPro" id="IPR004761">
    <property type="entry name" value="Spore_GerAB"/>
</dbReference>
<gene>
    <name evidence="9" type="ORF">HGG79_11830</name>
</gene>
<evidence type="ECO:0000256" key="7">
    <source>
        <dbReference type="ARBA" id="ARBA00023136"/>
    </source>
</evidence>
<dbReference type="AlphaFoldDB" id="A0A923J285"/>
<feature type="transmembrane region" description="Helical" evidence="8">
    <location>
        <begin position="183"/>
        <end position="204"/>
    </location>
</feature>
<keyword evidence="10" id="KW-1185">Reference proteome</keyword>
<evidence type="ECO:0000256" key="6">
    <source>
        <dbReference type="ARBA" id="ARBA00022989"/>
    </source>
</evidence>
<feature type="transmembrane region" description="Helical" evidence="8">
    <location>
        <begin position="301"/>
        <end position="319"/>
    </location>
</feature>
<dbReference type="EMBL" id="JAAZWO010000014">
    <property type="protein sequence ID" value="MBC2398455.1"/>
    <property type="molecule type" value="Genomic_DNA"/>
</dbReference>
<evidence type="ECO:0000256" key="2">
    <source>
        <dbReference type="ARBA" id="ARBA00007998"/>
    </source>
</evidence>
<dbReference type="PANTHER" id="PTHR34975:SF2">
    <property type="entry name" value="SPORE GERMINATION PROTEIN A2"/>
    <property type="match status" value="1"/>
</dbReference>
<dbReference type="NCBIfam" id="TIGR00912">
    <property type="entry name" value="2A0309"/>
    <property type="match status" value="1"/>
</dbReference>
<dbReference type="PANTHER" id="PTHR34975">
    <property type="entry name" value="SPORE GERMINATION PROTEIN A2"/>
    <property type="match status" value="1"/>
</dbReference>
<feature type="transmembrane region" description="Helical" evidence="8">
    <location>
        <begin position="109"/>
        <end position="133"/>
    </location>
</feature>
<keyword evidence="7 8" id="KW-0472">Membrane</keyword>
<keyword evidence="5 8" id="KW-0812">Transmembrane</keyword>
<feature type="transmembrane region" description="Helical" evidence="8">
    <location>
        <begin position="331"/>
        <end position="351"/>
    </location>
</feature>
<accession>A0A923J285</accession>
<sequence>MKNNLTHSQLTFMLIGSMIGVSVLYLPGDVIKISKQDGWISIILGAIYPIYMVFIATYISKKHPKDDILILNKKIYGKFFGSLFNIIFLIFFLSIATQVAAGMTNTLKIYMVTFLNKWNMLTVVYLITAYAAYGGIKVIGRINEVVFLSTFIVYLIPLFSISKGDISNLTPVLGSGVNNIIKAVKGTATAYSGIEILFIVYPFLDSYINIKKSGIKSIIFACSVYTLFTISTILYMGIDTSTKFLWPVVTVTDSLRIPIINSFRYIFLSMWTMTMFKVISIDYYIFAYGLNKTFNKIDTKYWIIMLYPVMVMLSGVYGIPTMRRDFLGKIFPLYVLYNIIFISITAILIALGKGDNNE</sequence>
<dbReference type="Proteomes" id="UP000563151">
    <property type="component" value="Unassembled WGS sequence"/>
</dbReference>